<evidence type="ECO:0000313" key="2">
    <source>
        <dbReference type="EMBL" id="QDZ21587.1"/>
    </source>
</evidence>
<accession>A0A5B8MMB0</accession>
<keyword evidence="1" id="KW-0732">Signal</keyword>
<dbReference type="AlphaFoldDB" id="A0A5B8MMB0"/>
<name>A0A5B8MMB0_9CHLO</name>
<dbReference type="Proteomes" id="UP000316726">
    <property type="component" value="Chromosome 6"/>
</dbReference>
<evidence type="ECO:0000313" key="3">
    <source>
        <dbReference type="Proteomes" id="UP000316726"/>
    </source>
</evidence>
<sequence>MRALNVLLMHIAVVSLAIALVGAEADRIGDGEVGFQLLGVAVCDYKSASCNVGTDNAGALNCMNEGYHSVCIPAASDLGFQVGRHDPVPPDTNVDTALNNSNLMLKNVLKGMAQKTSWLAFTLASTGGQYGIQDCTDAVKMNTPECAACGLDGCTLIMITLDKVVFGDLEYRAYKLLPDGSLPQPPPEPFYQTTGNSVIPTNSEAYVQVMATNKGQWVRYPDDKVQGVARFGAPILPPF</sequence>
<organism evidence="2 3">
    <name type="scientific">Chloropicon primus</name>
    <dbReference type="NCBI Taxonomy" id="1764295"/>
    <lineage>
        <taxon>Eukaryota</taxon>
        <taxon>Viridiplantae</taxon>
        <taxon>Chlorophyta</taxon>
        <taxon>Chloropicophyceae</taxon>
        <taxon>Chloropicales</taxon>
        <taxon>Chloropicaceae</taxon>
        <taxon>Chloropicon</taxon>
    </lineage>
</organism>
<gene>
    <name evidence="2" type="ORF">A3770_06p41050</name>
</gene>
<protein>
    <submittedName>
        <fullName evidence="2">Uncharacterized protein</fullName>
    </submittedName>
</protein>
<keyword evidence="3" id="KW-1185">Reference proteome</keyword>
<feature type="signal peptide" evidence="1">
    <location>
        <begin position="1"/>
        <end position="25"/>
    </location>
</feature>
<reference evidence="2 3" key="1">
    <citation type="submission" date="2018-07" db="EMBL/GenBank/DDBJ databases">
        <title>The complete nuclear genome of the prasinophyte Chloropicon primus (CCMP1205).</title>
        <authorList>
            <person name="Pombert J.-F."/>
            <person name="Otis C."/>
            <person name="Turmel M."/>
            <person name="Lemieux C."/>
        </authorList>
    </citation>
    <scope>NUCLEOTIDE SEQUENCE [LARGE SCALE GENOMIC DNA]</scope>
    <source>
        <strain evidence="2 3">CCMP1205</strain>
    </source>
</reference>
<evidence type="ECO:0000256" key="1">
    <source>
        <dbReference type="SAM" id="SignalP"/>
    </source>
</evidence>
<dbReference type="EMBL" id="CP031039">
    <property type="protein sequence ID" value="QDZ21587.1"/>
    <property type="molecule type" value="Genomic_DNA"/>
</dbReference>
<proteinExistence type="predicted"/>
<feature type="chain" id="PRO_5023075236" evidence="1">
    <location>
        <begin position="26"/>
        <end position="239"/>
    </location>
</feature>